<accession>A0ABY2TVR9</accession>
<sequence>MADADRQAFGRMCLDGRFREQARSHMGSAVLIQFMSRADQNVGAGLLANSTGTSAHQPNSHPFNTNRIIVCAAAS</sequence>
<evidence type="ECO:0000313" key="2">
    <source>
        <dbReference type="Proteomes" id="UP000304941"/>
    </source>
</evidence>
<reference evidence="1 2" key="1">
    <citation type="submission" date="2019-05" db="EMBL/GenBank/DDBJ databases">
        <title>Pseudomonas edaphica sp. nov., isolated from rhizospheric soil of Cistus ladanifer L. in Spain.</title>
        <authorList>
            <person name="Peix A."/>
        </authorList>
    </citation>
    <scope>NUCLEOTIDE SEQUENCE [LARGE SCALE GENOMIC DNA]</scope>
    <source>
        <strain evidence="1 2">RD25</strain>
    </source>
</reference>
<gene>
    <name evidence="1" type="ORF">FEM54_31695</name>
</gene>
<dbReference type="Proteomes" id="UP000304941">
    <property type="component" value="Unassembled WGS sequence"/>
</dbReference>
<evidence type="ECO:0000313" key="1">
    <source>
        <dbReference type="EMBL" id="TLG87165.1"/>
    </source>
</evidence>
<protein>
    <submittedName>
        <fullName evidence="1">Uncharacterized protein</fullName>
    </submittedName>
</protein>
<name>A0ABY2TVR9_9PSED</name>
<proteinExistence type="predicted"/>
<organism evidence="1 2">
    <name type="scientific">Pseudomonas edaphica</name>
    <dbReference type="NCBI Taxonomy" id="2006980"/>
    <lineage>
        <taxon>Bacteria</taxon>
        <taxon>Pseudomonadati</taxon>
        <taxon>Pseudomonadota</taxon>
        <taxon>Gammaproteobacteria</taxon>
        <taxon>Pseudomonadales</taxon>
        <taxon>Pseudomonadaceae</taxon>
        <taxon>Pseudomonas</taxon>
    </lineage>
</organism>
<dbReference type="EMBL" id="VBVZ01000885">
    <property type="protein sequence ID" value="TLG87165.1"/>
    <property type="molecule type" value="Genomic_DNA"/>
</dbReference>
<keyword evidence="2" id="KW-1185">Reference proteome</keyword>
<comment type="caution">
    <text evidence="1">The sequence shown here is derived from an EMBL/GenBank/DDBJ whole genome shotgun (WGS) entry which is preliminary data.</text>
</comment>